<reference evidence="2" key="1">
    <citation type="submission" date="2019-08" db="EMBL/GenBank/DDBJ databases">
        <authorList>
            <person name="Kucharzyk K."/>
            <person name="Murdoch R.W."/>
            <person name="Higgins S."/>
            <person name="Loffler F."/>
        </authorList>
    </citation>
    <scope>NUCLEOTIDE SEQUENCE</scope>
</reference>
<protein>
    <submittedName>
        <fullName evidence="2">Uncharacterized protein</fullName>
    </submittedName>
</protein>
<proteinExistence type="predicted"/>
<dbReference type="EMBL" id="VSSQ01031035">
    <property type="protein sequence ID" value="MPM81779.1"/>
    <property type="molecule type" value="Genomic_DNA"/>
</dbReference>
<sequence length="141" mass="16306">MWYNQDLEIIDGNPDMDKNIKLEWNVSPPSGMTKEEFARLVISVANSFGNREGMRYCLYPAGQNRGNCNTSSTTIMVKSGVDIKTILMIRVLFLHNVDWGVGIERPWTGVEQDNAIEKIEQDNEQQRKDAQHNMENNFYYQ</sequence>
<dbReference type="AlphaFoldDB" id="A0A645CXZ8"/>
<feature type="region of interest" description="Disordered" evidence="1">
    <location>
        <begin position="122"/>
        <end position="141"/>
    </location>
</feature>
<accession>A0A645CXZ8</accession>
<evidence type="ECO:0000256" key="1">
    <source>
        <dbReference type="SAM" id="MobiDB-lite"/>
    </source>
</evidence>
<gene>
    <name evidence="2" type="ORF">SDC9_128836</name>
</gene>
<comment type="caution">
    <text evidence="2">The sequence shown here is derived from an EMBL/GenBank/DDBJ whole genome shotgun (WGS) entry which is preliminary data.</text>
</comment>
<organism evidence="2">
    <name type="scientific">bioreactor metagenome</name>
    <dbReference type="NCBI Taxonomy" id="1076179"/>
    <lineage>
        <taxon>unclassified sequences</taxon>
        <taxon>metagenomes</taxon>
        <taxon>ecological metagenomes</taxon>
    </lineage>
</organism>
<name>A0A645CXZ8_9ZZZZ</name>
<evidence type="ECO:0000313" key="2">
    <source>
        <dbReference type="EMBL" id="MPM81779.1"/>
    </source>
</evidence>
<feature type="compositionally biased region" description="Basic and acidic residues" evidence="1">
    <location>
        <begin position="122"/>
        <end position="132"/>
    </location>
</feature>